<proteinExistence type="predicted"/>
<dbReference type="Gene3D" id="3.40.50.1820">
    <property type="entry name" value="alpha/beta hydrolase"/>
    <property type="match status" value="1"/>
</dbReference>
<dbReference type="EMBL" id="MHQT01000043">
    <property type="protein sequence ID" value="OHA08295.1"/>
    <property type="molecule type" value="Genomic_DNA"/>
</dbReference>
<dbReference type="InterPro" id="IPR013744">
    <property type="entry name" value="SidJ"/>
</dbReference>
<name>A0A1G2L9I7_9BACT</name>
<dbReference type="PANTHER" id="PTHR31591:SF1">
    <property type="entry name" value="UPF0613 PROTEIN PB24D3.06C"/>
    <property type="match status" value="1"/>
</dbReference>
<protein>
    <recommendedName>
        <fullName evidence="3">Serine aminopeptidase S33 domain-containing protein</fullName>
    </recommendedName>
</protein>
<organism evidence="1 2">
    <name type="scientific">Candidatus Sungbacteria bacterium RIFCSPLOWO2_01_FULL_60_25</name>
    <dbReference type="NCBI Taxonomy" id="1802281"/>
    <lineage>
        <taxon>Bacteria</taxon>
        <taxon>Candidatus Sungiibacteriota</taxon>
    </lineage>
</organism>
<accession>A0A1G2L9I7</accession>
<comment type="caution">
    <text evidence="1">The sequence shown here is derived from an EMBL/GenBank/DDBJ whole genome shotgun (WGS) entry which is preliminary data.</text>
</comment>
<dbReference type="Pfam" id="PF08538">
    <property type="entry name" value="DUF1749"/>
    <property type="match status" value="1"/>
</dbReference>
<dbReference type="STRING" id="1802281.A3A44_02425"/>
<sequence length="290" mass="33080">MAKRIGIPVSLVRIRTRDGFFLDGIASEPRRRGRTALIWIPGLGSVFSSGQALIDELARAANRRGISYFKFNTRGHDYVTRGNERRLGGAAFERFRDCVRDICAMVAFAKKRGYREIILAGHSTGANKVLYYAAKIRDRRIKGVILLGPISDIAAMAKDIGWRELERRVHIAERIAKRDPDALVPQTWGIWSARRYISLYRPGEAEDTFPYYRAARWSALRAVRTRLAVIVGGRDEHLDRPAQELIEAFRRNATRASSFAGVILPRAGHGFQRHERELVRATVRWIQKRK</sequence>
<gene>
    <name evidence="1" type="ORF">A3A44_02425</name>
</gene>
<dbReference type="SUPFAM" id="SSF53474">
    <property type="entry name" value="alpha/beta-Hydrolases"/>
    <property type="match status" value="1"/>
</dbReference>
<dbReference type="PANTHER" id="PTHR31591">
    <property type="entry name" value="UPF0613 PROTEIN PB24D3.06C"/>
    <property type="match status" value="1"/>
</dbReference>
<dbReference type="AlphaFoldDB" id="A0A1G2L9I7"/>
<dbReference type="InterPro" id="IPR029058">
    <property type="entry name" value="AB_hydrolase_fold"/>
</dbReference>
<reference evidence="1 2" key="1">
    <citation type="journal article" date="2016" name="Nat. Commun.">
        <title>Thousands of microbial genomes shed light on interconnected biogeochemical processes in an aquifer system.</title>
        <authorList>
            <person name="Anantharaman K."/>
            <person name="Brown C.T."/>
            <person name="Hug L.A."/>
            <person name="Sharon I."/>
            <person name="Castelle C.J."/>
            <person name="Probst A.J."/>
            <person name="Thomas B.C."/>
            <person name="Singh A."/>
            <person name="Wilkins M.J."/>
            <person name="Karaoz U."/>
            <person name="Brodie E.L."/>
            <person name="Williams K.H."/>
            <person name="Hubbard S.S."/>
            <person name="Banfield J.F."/>
        </authorList>
    </citation>
    <scope>NUCLEOTIDE SEQUENCE [LARGE SCALE GENOMIC DNA]</scope>
</reference>
<evidence type="ECO:0000313" key="2">
    <source>
        <dbReference type="Proteomes" id="UP000178977"/>
    </source>
</evidence>
<dbReference type="Proteomes" id="UP000178977">
    <property type="component" value="Unassembled WGS sequence"/>
</dbReference>
<evidence type="ECO:0000313" key="1">
    <source>
        <dbReference type="EMBL" id="OHA08295.1"/>
    </source>
</evidence>
<evidence type="ECO:0008006" key="3">
    <source>
        <dbReference type="Google" id="ProtNLM"/>
    </source>
</evidence>